<evidence type="ECO:0000256" key="2">
    <source>
        <dbReference type="ARBA" id="ARBA00022525"/>
    </source>
</evidence>
<keyword evidence="2" id="KW-0964">Secreted</keyword>
<dbReference type="InterPro" id="IPR001343">
    <property type="entry name" value="Hemolysn_Ca-bd"/>
</dbReference>
<reference evidence="3 4" key="2">
    <citation type="submission" date="2019-09" db="EMBL/GenBank/DDBJ databases">
        <authorList>
            <person name="Jin C."/>
        </authorList>
    </citation>
    <scope>NUCLEOTIDE SEQUENCE [LARGE SCALE GENOMIC DNA]</scope>
    <source>
        <strain evidence="3 4">BN130099</strain>
    </source>
</reference>
<name>A0A5B1LFT2_9ACTN</name>
<protein>
    <submittedName>
        <fullName evidence="3">Calcium-binding protein</fullName>
    </submittedName>
</protein>
<reference evidence="3 4" key="1">
    <citation type="submission" date="2019-09" db="EMBL/GenBank/DDBJ databases">
        <title>Nocardioides panacisoli sp. nov., isolated from the soil of a ginseng field.</title>
        <authorList>
            <person name="Cho C."/>
        </authorList>
    </citation>
    <scope>NUCLEOTIDE SEQUENCE [LARGE SCALE GENOMIC DNA]</scope>
    <source>
        <strain evidence="3 4">BN130099</strain>
    </source>
</reference>
<dbReference type="PANTHER" id="PTHR38340">
    <property type="entry name" value="S-LAYER PROTEIN"/>
    <property type="match status" value="1"/>
</dbReference>
<dbReference type="Proteomes" id="UP000325003">
    <property type="component" value="Unassembled WGS sequence"/>
</dbReference>
<dbReference type="GO" id="GO:0005509">
    <property type="term" value="F:calcium ion binding"/>
    <property type="evidence" value="ECO:0007669"/>
    <property type="project" value="InterPro"/>
</dbReference>
<keyword evidence="4" id="KW-1185">Reference proteome</keyword>
<comment type="caution">
    <text evidence="3">The sequence shown here is derived from an EMBL/GenBank/DDBJ whole genome shotgun (WGS) entry which is preliminary data.</text>
</comment>
<evidence type="ECO:0000256" key="1">
    <source>
        <dbReference type="ARBA" id="ARBA00004613"/>
    </source>
</evidence>
<dbReference type="EMBL" id="VUJV01000003">
    <property type="protein sequence ID" value="KAA1419611.1"/>
    <property type="molecule type" value="Genomic_DNA"/>
</dbReference>
<dbReference type="Pfam" id="PF00353">
    <property type="entry name" value="HemolysinCabind"/>
    <property type="match status" value="7"/>
</dbReference>
<dbReference type="GO" id="GO:0005576">
    <property type="term" value="C:extracellular region"/>
    <property type="evidence" value="ECO:0007669"/>
    <property type="project" value="UniProtKB-SubCell"/>
</dbReference>
<organism evidence="3 4">
    <name type="scientific">Nocardioides humilatus</name>
    <dbReference type="NCBI Taxonomy" id="2607660"/>
    <lineage>
        <taxon>Bacteria</taxon>
        <taxon>Bacillati</taxon>
        <taxon>Actinomycetota</taxon>
        <taxon>Actinomycetes</taxon>
        <taxon>Propionibacteriales</taxon>
        <taxon>Nocardioidaceae</taxon>
        <taxon>Nocardioides</taxon>
    </lineage>
</organism>
<dbReference type="PROSITE" id="PS00330">
    <property type="entry name" value="HEMOLYSIN_CALCIUM"/>
    <property type="match status" value="2"/>
</dbReference>
<sequence length="746" mass="75536">MSTLVIKSARTAIVAGLLGLGTAGVTVLAPAPAFAVSGTLLYDSGVVLIGIQDSGGDNVSISDVGANFRVAADKGMTLTSGAPCTQVSAFIVTCPLAGVDAWELTGSNAHDVVFGEGTSVDGELDLGGGADVYQPGHGKDFIHGGSGTDMVDYHARTAALDIDLSTPNGDGEAGEDDYIFGDNEQIFGGQGDDKIKGGPNADYLFGHAGDDTLYGTVGQGDFLDGYEGYDSVEYDVPANVPLDITLDEVANDGPIGQGDKIIRTERVVGGLGDDVIRGSVSSDWIVGGGGKDTLLGDNGNDLLYAEGNGSVMDGGQEGDTFIAYKGTGKTIIGGVDQDTVSYSGYVEWDLSYEDYSTQSVKVDLDGAADDGYAGQKDRVGKDVEIIEGTHFGDDELKGSSADNELYGYGGNDILTGGGGDDLFAPQPVLAGPADSDLVNGGGGTDLVTYANGPTEVVVTLDNDANDGPSGDLDNVKSNVEGIEGSAQDDDLFGSRAANTLLGGDGADELHALGGNDVIDGQGGDDFMFGGTGNDTVSYADHTDNVSVALGPGGSGGGDFESDSIDGDIENVIGGSGDDLLTGSDGKNKIFGGFGEDDIQGLGGNDVLDGGEENDTIYAGSVADGADKISGGNGVDLIDYRDRTLSVSVTFDGKANDGQASEKDLIDLIENVRGGAGADVITGNEYVNILEGGDGADTISGADNNDFLYGEGGNDFLDGGDHTDFGDGGPGVSDTCVSIETAVNCEL</sequence>
<dbReference type="Gene3D" id="2.150.10.10">
    <property type="entry name" value="Serralysin-like metalloprotease, C-terminal"/>
    <property type="match status" value="4"/>
</dbReference>
<dbReference type="AlphaFoldDB" id="A0A5B1LFT2"/>
<evidence type="ECO:0000313" key="4">
    <source>
        <dbReference type="Proteomes" id="UP000325003"/>
    </source>
</evidence>
<evidence type="ECO:0000313" key="3">
    <source>
        <dbReference type="EMBL" id="KAA1419611.1"/>
    </source>
</evidence>
<dbReference type="PANTHER" id="PTHR38340:SF1">
    <property type="entry name" value="S-LAYER PROTEIN"/>
    <property type="match status" value="1"/>
</dbReference>
<dbReference type="InterPro" id="IPR050557">
    <property type="entry name" value="RTX_toxin/Mannuronan_C5-epim"/>
</dbReference>
<dbReference type="InterPro" id="IPR011049">
    <property type="entry name" value="Serralysin-like_metalloprot_C"/>
</dbReference>
<proteinExistence type="predicted"/>
<dbReference type="InterPro" id="IPR018511">
    <property type="entry name" value="Hemolysin-typ_Ca-bd_CS"/>
</dbReference>
<dbReference type="SUPFAM" id="SSF51120">
    <property type="entry name" value="beta-Roll"/>
    <property type="match status" value="5"/>
</dbReference>
<accession>A0A5B1LFT2</accession>
<dbReference type="RefSeq" id="WP_149728954.1">
    <property type="nucleotide sequence ID" value="NZ_VUJV01000003.1"/>
</dbReference>
<comment type="subcellular location">
    <subcellularLocation>
        <location evidence="1">Secreted</location>
    </subcellularLocation>
</comment>
<dbReference type="PRINTS" id="PR00313">
    <property type="entry name" value="CABNDNGRPT"/>
</dbReference>
<gene>
    <name evidence="3" type="ORF">F0U44_14430</name>
</gene>